<dbReference type="InterPro" id="IPR013083">
    <property type="entry name" value="Znf_RING/FYVE/PHD"/>
</dbReference>
<dbReference type="GO" id="GO:0005634">
    <property type="term" value="C:nucleus"/>
    <property type="evidence" value="ECO:0007669"/>
    <property type="project" value="UniProtKB-SubCell"/>
</dbReference>
<evidence type="ECO:0000256" key="2">
    <source>
        <dbReference type="ARBA" id="ARBA00004718"/>
    </source>
</evidence>
<keyword evidence="10" id="KW-0539">Nucleus</keyword>
<evidence type="ECO:0000256" key="7">
    <source>
        <dbReference type="ARBA" id="ARBA00022771"/>
    </source>
</evidence>
<dbReference type="InterPro" id="IPR026846">
    <property type="entry name" value="Nse2(Mms21)"/>
</dbReference>
<comment type="subcellular location">
    <subcellularLocation>
        <location evidence="1">Nucleus</location>
    </subcellularLocation>
</comment>
<evidence type="ECO:0000256" key="8">
    <source>
        <dbReference type="ARBA" id="ARBA00022786"/>
    </source>
</evidence>
<sequence length="199" mass="23154">MIRSNNEEILINGLSDVLQMVKSTPLFEQSREDYLKVLTLAEKLDIQISKDNKVLKELSEIANPDVSLNMESLMEKYEEMCSQCNVTGAWSNEIIRMRSCCPQEIESFDLLHNKVSEEEEVGIVEVVKSRRDPLGGGEIRDPVKNKLCGHVYDRTTLQEYIKSNRARRAMFYQCPYSLCTNKKNMDMRDMMEYPEFFKT</sequence>
<dbReference type="GO" id="GO:0016925">
    <property type="term" value="P:protein sumoylation"/>
    <property type="evidence" value="ECO:0007669"/>
    <property type="project" value="TreeGrafter"/>
</dbReference>
<dbReference type="PROSITE" id="PS51044">
    <property type="entry name" value="ZF_SP_RING"/>
    <property type="match status" value="1"/>
</dbReference>
<keyword evidence="5" id="KW-0808">Transferase</keyword>
<dbReference type="OrthoDB" id="26899at2759"/>
<evidence type="ECO:0000256" key="1">
    <source>
        <dbReference type="ARBA" id="ARBA00004123"/>
    </source>
</evidence>
<evidence type="ECO:0000259" key="14">
    <source>
        <dbReference type="PROSITE" id="PS51044"/>
    </source>
</evidence>
<reference evidence="15 16" key="1">
    <citation type="submission" date="2013-11" db="EMBL/GenBank/DDBJ databases">
        <title>Draft genome of the bovine lungworm Dictyocaulus viviparus.</title>
        <authorList>
            <person name="Mitreva M."/>
        </authorList>
    </citation>
    <scope>NUCLEOTIDE SEQUENCE [LARGE SCALE GENOMIC DNA]</scope>
    <source>
        <strain evidence="15 16">HannoverDv2000</strain>
    </source>
</reference>
<keyword evidence="16" id="KW-1185">Reference proteome</keyword>
<evidence type="ECO:0000256" key="12">
    <source>
        <dbReference type="ARBA" id="ARBA00032533"/>
    </source>
</evidence>
<dbReference type="GO" id="GO:0000724">
    <property type="term" value="P:double-strand break repair via homologous recombination"/>
    <property type="evidence" value="ECO:0007669"/>
    <property type="project" value="InterPro"/>
</dbReference>
<dbReference type="GO" id="GO:0008270">
    <property type="term" value="F:zinc ion binding"/>
    <property type="evidence" value="ECO:0007669"/>
    <property type="project" value="UniProtKB-KW"/>
</dbReference>
<accession>A0A0D8XYD7</accession>
<keyword evidence="6" id="KW-0479">Metal-binding</keyword>
<comment type="similarity">
    <text evidence="3">Belongs to the NSE2 family.</text>
</comment>
<feature type="domain" description="SP-RING-type" evidence="14">
    <location>
        <begin position="117"/>
        <end position="199"/>
    </location>
</feature>
<evidence type="ECO:0000256" key="6">
    <source>
        <dbReference type="ARBA" id="ARBA00022723"/>
    </source>
</evidence>
<name>A0A0D8XYD7_DICVI</name>
<evidence type="ECO:0000256" key="13">
    <source>
        <dbReference type="PROSITE-ProRule" id="PRU00452"/>
    </source>
</evidence>
<dbReference type="GO" id="GO:0030915">
    <property type="term" value="C:Smc5-Smc6 complex"/>
    <property type="evidence" value="ECO:0007669"/>
    <property type="project" value="InterPro"/>
</dbReference>
<gene>
    <name evidence="15" type="ORF">DICVIV_05037</name>
</gene>
<dbReference type="PANTHER" id="PTHR21330:SF1">
    <property type="entry name" value="E3 SUMO-PROTEIN LIGASE NSE2"/>
    <property type="match status" value="1"/>
</dbReference>
<keyword evidence="7 13" id="KW-0863">Zinc-finger</keyword>
<dbReference type="InterPro" id="IPR004181">
    <property type="entry name" value="Znf_MIZ"/>
</dbReference>
<comment type="pathway">
    <text evidence="2">Protein modification; protein sumoylation.</text>
</comment>
<organism evidence="15 16">
    <name type="scientific">Dictyocaulus viviparus</name>
    <name type="common">Bovine lungworm</name>
    <dbReference type="NCBI Taxonomy" id="29172"/>
    <lineage>
        <taxon>Eukaryota</taxon>
        <taxon>Metazoa</taxon>
        <taxon>Ecdysozoa</taxon>
        <taxon>Nematoda</taxon>
        <taxon>Chromadorea</taxon>
        <taxon>Rhabditida</taxon>
        <taxon>Rhabditina</taxon>
        <taxon>Rhabditomorpha</taxon>
        <taxon>Strongyloidea</taxon>
        <taxon>Metastrongylidae</taxon>
        <taxon>Dictyocaulus</taxon>
    </lineage>
</organism>
<dbReference type="PANTHER" id="PTHR21330">
    <property type="entry name" value="E3 SUMO-PROTEIN LIGASE NSE2"/>
    <property type="match status" value="1"/>
</dbReference>
<dbReference type="SUPFAM" id="SSF57850">
    <property type="entry name" value="RING/U-box"/>
    <property type="match status" value="1"/>
</dbReference>
<evidence type="ECO:0000256" key="11">
    <source>
        <dbReference type="ARBA" id="ARBA00031731"/>
    </source>
</evidence>
<dbReference type="STRING" id="29172.A0A0D8XYD7"/>
<dbReference type="Pfam" id="PF11789">
    <property type="entry name" value="zf-Nse"/>
    <property type="match status" value="1"/>
</dbReference>
<dbReference type="AlphaFoldDB" id="A0A0D8XYD7"/>
<evidence type="ECO:0000256" key="10">
    <source>
        <dbReference type="ARBA" id="ARBA00023242"/>
    </source>
</evidence>
<proteinExistence type="inferred from homology"/>
<dbReference type="Gene3D" id="3.30.40.10">
    <property type="entry name" value="Zinc/RING finger domain, C3HC4 (zinc finger)"/>
    <property type="match status" value="1"/>
</dbReference>
<dbReference type="Proteomes" id="UP000053766">
    <property type="component" value="Unassembled WGS sequence"/>
</dbReference>
<dbReference type="GO" id="GO:0061665">
    <property type="term" value="F:SUMO ligase activity"/>
    <property type="evidence" value="ECO:0007669"/>
    <property type="project" value="TreeGrafter"/>
</dbReference>
<protein>
    <recommendedName>
        <fullName evidence="4">E3 SUMO-protein ligase NSE2</fullName>
    </recommendedName>
    <alternativeName>
        <fullName evidence="11">E3 SUMO-protein transferase NSE2</fullName>
    </alternativeName>
    <alternativeName>
        <fullName evidence="12">Non-structural maintenance of chromosomes element 2 homolog</fullName>
    </alternativeName>
</protein>
<dbReference type="EMBL" id="KN716254">
    <property type="protein sequence ID" value="KJH48847.1"/>
    <property type="molecule type" value="Genomic_DNA"/>
</dbReference>
<evidence type="ECO:0000256" key="9">
    <source>
        <dbReference type="ARBA" id="ARBA00022833"/>
    </source>
</evidence>
<evidence type="ECO:0000256" key="5">
    <source>
        <dbReference type="ARBA" id="ARBA00022679"/>
    </source>
</evidence>
<evidence type="ECO:0000313" key="15">
    <source>
        <dbReference type="EMBL" id="KJH48847.1"/>
    </source>
</evidence>
<evidence type="ECO:0000256" key="4">
    <source>
        <dbReference type="ARBA" id="ARBA00020923"/>
    </source>
</evidence>
<evidence type="ECO:0000256" key="3">
    <source>
        <dbReference type="ARBA" id="ARBA00008212"/>
    </source>
</evidence>
<evidence type="ECO:0000313" key="16">
    <source>
        <dbReference type="Proteomes" id="UP000053766"/>
    </source>
</evidence>
<reference evidence="16" key="2">
    <citation type="journal article" date="2016" name="Sci. Rep.">
        <title>Dictyocaulus viviparus genome, variome and transcriptome elucidate lungworm biology and support future intervention.</title>
        <authorList>
            <person name="McNulty S.N."/>
            <person name="Strube C."/>
            <person name="Rosa B.A."/>
            <person name="Martin J.C."/>
            <person name="Tyagi R."/>
            <person name="Choi Y.J."/>
            <person name="Wang Q."/>
            <person name="Hallsworth Pepin K."/>
            <person name="Zhang X."/>
            <person name="Ozersky P."/>
            <person name="Wilson R.K."/>
            <person name="Sternberg P.W."/>
            <person name="Gasser R.B."/>
            <person name="Mitreva M."/>
        </authorList>
    </citation>
    <scope>NUCLEOTIDE SEQUENCE [LARGE SCALE GENOMIC DNA]</scope>
    <source>
        <strain evidence="16">HannoverDv2000</strain>
    </source>
</reference>
<keyword evidence="8" id="KW-0833">Ubl conjugation pathway</keyword>
<keyword evidence="9" id="KW-0862">Zinc</keyword>